<feature type="coiled-coil region" evidence="1">
    <location>
        <begin position="512"/>
        <end position="567"/>
    </location>
</feature>
<feature type="compositionally biased region" description="Low complexity" evidence="2">
    <location>
        <begin position="292"/>
        <end position="317"/>
    </location>
</feature>
<organism evidence="3 4">
    <name type="scientific">Talaromyces stipitatus (strain ATCC 10500 / CBS 375.48 / QM 6759 / NRRL 1006)</name>
    <name type="common">Penicillium stipitatum</name>
    <dbReference type="NCBI Taxonomy" id="441959"/>
    <lineage>
        <taxon>Eukaryota</taxon>
        <taxon>Fungi</taxon>
        <taxon>Dikarya</taxon>
        <taxon>Ascomycota</taxon>
        <taxon>Pezizomycotina</taxon>
        <taxon>Eurotiomycetes</taxon>
        <taxon>Eurotiomycetidae</taxon>
        <taxon>Eurotiales</taxon>
        <taxon>Trichocomaceae</taxon>
        <taxon>Talaromyces</taxon>
        <taxon>Talaromyces sect. Talaromyces</taxon>
    </lineage>
</organism>
<dbReference type="VEuPathDB" id="FungiDB:TSTA_099720"/>
<evidence type="ECO:0000313" key="3">
    <source>
        <dbReference type="EMBL" id="EED13722.1"/>
    </source>
</evidence>
<sequence length="838" mass="92329">MLNYRSYYFIGLFLPFPHHLAWTTSAVSPVDRGVLDDTHEIYDPNTITNLPRQRQQQQPTLESTISSSFQQFPHPPPPRPASAASDHRPLRRVSPLGGNNLPSAAAHRRVASVDATFRTQRDRSFIRQPINPAFGRRAGTAGVTSADIAPALSEAETEACASTTGDSVSQLDELYWPSRSTRVSPRTASAIRWVLEEAIRKPFPFTPVLEELNAPMSEISGPPGPVGTGTQSRPHNGGSRPVHGPRPVHTQVPAGVRTPTDIMRDRRDREARKKAEKEAHERERVLQEQEQTKQQIQQQYAAATGAAAEEAPAQRRQPNVRQTAVVEPAIYPEQPTGSYQQTPAAATRRTEASRVPANVASTPRAQMRPPTTSQQGAPAVGGGTFQPPPQSQPQAKQTQPPQGAPQPGAGDPQPGQAPAQDQLKRTTFPHAFERWETLSSHWEGLTGYWIRKLEQNNNELSQDPLNQQMARQINDLSAAGANLFHAVVELQRLRASSERRFQRWFFDTRSEQEKAREVQANLERQVAALKLERDDAIELRQKADADRKRAEDLVKEMRRELQISKEEARRAWEELGRREQEERDRTASLRNGEPTVVGGVQVLPMIAGIPSRQNSSAARPPTREGPYPGGPAQSSIGGQHEVPEQDPYNEEPSLTETDPFVESTQRAGHGYQPATTRPPTSSSATIVGGTPTSQPPINTGAYADPSGRFYQHGGSALHNEPEPDARSYVASTEGSELDEEYARNHPDYRQGYAGSEGYDDEEEEPYDPAAYPPGTSAGSSVHGYGQGSVDYSGSGWGGWDSITPRHRHPTRLSDVLEEEDERSRTSPSRASQASRGLH</sequence>
<evidence type="ECO:0000313" key="4">
    <source>
        <dbReference type="Proteomes" id="UP000001745"/>
    </source>
</evidence>
<evidence type="ECO:0000256" key="2">
    <source>
        <dbReference type="SAM" id="MobiDB-lite"/>
    </source>
</evidence>
<feature type="region of interest" description="Disordered" evidence="2">
    <location>
        <begin position="42"/>
        <end position="102"/>
    </location>
</feature>
<dbReference type="PhylomeDB" id="B8MMG8"/>
<feature type="region of interest" description="Disordered" evidence="2">
    <location>
        <begin position="215"/>
        <end position="422"/>
    </location>
</feature>
<feature type="compositionally biased region" description="Polar residues" evidence="2">
    <location>
        <begin position="825"/>
        <end position="838"/>
    </location>
</feature>
<dbReference type="GeneID" id="8105415"/>
<dbReference type="EMBL" id="EQ962658">
    <property type="protein sequence ID" value="EED13722.1"/>
    <property type="molecule type" value="Genomic_DNA"/>
</dbReference>
<gene>
    <name evidence="3" type="ORF">TSTA_099720</name>
</gene>
<feature type="compositionally biased region" description="Polar residues" evidence="2">
    <location>
        <begin position="652"/>
        <end position="666"/>
    </location>
</feature>
<feature type="compositionally biased region" description="Acidic residues" evidence="2">
    <location>
        <begin position="757"/>
        <end position="766"/>
    </location>
</feature>
<dbReference type="Proteomes" id="UP000001745">
    <property type="component" value="Unassembled WGS sequence"/>
</dbReference>
<feature type="region of interest" description="Disordered" evidence="2">
    <location>
        <begin position="573"/>
        <end position="596"/>
    </location>
</feature>
<evidence type="ECO:0000256" key="1">
    <source>
        <dbReference type="SAM" id="Coils"/>
    </source>
</evidence>
<dbReference type="OrthoDB" id="5945798at2759"/>
<feature type="compositionally biased region" description="Basic and acidic residues" evidence="2">
    <location>
        <begin position="262"/>
        <end position="291"/>
    </location>
</feature>
<dbReference type="eggNOG" id="ENOG502R2UZ">
    <property type="taxonomic scope" value="Eukaryota"/>
</dbReference>
<dbReference type="AlphaFoldDB" id="B8MMG8"/>
<feature type="compositionally biased region" description="Basic and acidic residues" evidence="2">
    <location>
        <begin position="573"/>
        <end position="587"/>
    </location>
</feature>
<dbReference type="STRING" id="441959.B8MMG8"/>
<proteinExistence type="predicted"/>
<dbReference type="RefSeq" id="XP_002485960.1">
    <property type="nucleotide sequence ID" value="XM_002485915.1"/>
</dbReference>
<feature type="region of interest" description="Disordered" evidence="2">
    <location>
        <begin position="611"/>
        <end position="838"/>
    </location>
</feature>
<feature type="compositionally biased region" description="Polar residues" evidence="2">
    <location>
        <begin position="359"/>
        <end position="376"/>
    </location>
</feature>
<feature type="compositionally biased region" description="Polar residues" evidence="2">
    <location>
        <begin position="335"/>
        <end position="344"/>
    </location>
</feature>
<accession>B8MMG8</accession>
<keyword evidence="1" id="KW-0175">Coiled coil</keyword>
<dbReference type="HOGENOM" id="CLU_007593_1_0_1"/>
<protein>
    <submittedName>
        <fullName evidence="3">Uncharacterized protein</fullName>
    </submittedName>
</protein>
<dbReference type="InParanoid" id="B8MMG8"/>
<feature type="compositionally biased region" description="Low complexity" evidence="2">
    <location>
        <begin position="392"/>
        <end position="421"/>
    </location>
</feature>
<name>B8MMG8_TALSN</name>
<dbReference type="OMA" id="WEMLSSH"/>
<feature type="compositionally biased region" description="Low complexity" evidence="2">
    <location>
        <begin position="673"/>
        <end position="685"/>
    </location>
</feature>
<keyword evidence="4" id="KW-1185">Reference proteome</keyword>
<reference evidence="4" key="1">
    <citation type="journal article" date="2015" name="Genome Announc.">
        <title>Genome sequence of the AIDS-associated pathogen Penicillium marneffei (ATCC18224) and its near taxonomic relative Talaromyces stipitatus (ATCC10500).</title>
        <authorList>
            <person name="Nierman W.C."/>
            <person name="Fedorova-Abrams N.D."/>
            <person name="Andrianopoulos A."/>
        </authorList>
    </citation>
    <scope>NUCLEOTIDE SEQUENCE [LARGE SCALE GENOMIC DNA]</scope>
    <source>
        <strain evidence="4">ATCC 10500 / CBS 375.48 / QM 6759 / NRRL 1006</strain>
    </source>
</reference>